<proteinExistence type="predicted"/>
<keyword evidence="2" id="KW-1185">Reference proteome</keyword>
<dbReference type="EMBL" id="PQFF01000212">
    <property type="protein sequence ID" value="RHZ73721.1"/>
    <property type="molecule type" value="Genomic_DNA"/>
</dbReference>
<dbReference type="Proteomes" id="UP000266861">
    <property type="component" value="Unassembled WGS sequence"/>
</dbReference>
<dbReference type="AlphaFoldDB" id="A0A397ICX2"/>
<sequence length="113" mass="13327">MTKKLCFFADIEEVRVNNSTFNPQWIPYENVRYTKQIVDNEYCTLHLDRLRRFTVFFEISENPFMEPPFMVFIRSLSKNSVGLLRGNYFTREGDIYSLGGIMYEMATGNQPST</sequence>
<gene>
    <name evidence="1" type="ORF">Glove_229g20</name>
</gene>
<evidence type="ECO:0008006" key="3">
    <source>
        <dbReference type="Google" id="ProtNLM"/>
    </source>
</evidence>
<evidence type="ECO:0000313" key="1">
    <source>
        <dbReference type="EMBL" id="RHZ73721.1"/>
    </source>
</evidence>
<protein>
    <recommendedName>
        <fullName evidence="3">Protein kinase domain-containing protein</fullName>
    </recommendedName>
</protein>
<name>A0A397ICX2_9GLOM</name>
<organism evidence="1 2">
    <name type="scientific">Diversispora epigaea</name>
    <dbReference type="NCBI Taxonomy" id="1348612"/>
    <lineage>
        <taxon>Eukaryota</taxon>
        <taxon>Fungi</taxon>
        <taxon>Fungi incertae sedis</taxon>
        <taxon>Mucoromycota</taxon>
        <taxon>Glomeromycotina</taxon>
        <taxon>Glomeromycetes</taxon>
        <taxon>Diversisporales</taxon>
        <taxon>Diversisporaceae</taxon>
        <taxon>Diversispora</taxon>
    </lineage>
</organism>
<dbReference type="Gene3D" id="1.10.510.10">
    <property type="entry name" value="Transferase(Phosphotransferase) domain 1"/>
    <property type="match status" value="1"/>
</dbReference>
<reference evidence="1 2" key="1">
    <citation type="submission" date="2018-08" db="EMBL/GenBank/DDBJ databases">
        <title>Genome and evolution of the arbuscular mycorrhizal fungus Diversispora epigaea (formerly Glomus versiforme) and its bacterial endosymbionts.</title>
        <authorList>
            <person name="Sun X."/>
            <person name="Fei Z."/>
            <person name="Harrison M."/>
        </authorList>
    </citation>
    <scope>NUCLEOTIDE SEQUENCE [LARGE SCALE GENOMIC DNA]</scope>
    <source>
        <strain evidence="1 2">IT104</strain>
    </source>
</reference>
<dbReference type="InterPro" id="IPR011009">
    <property type="entry name" value="Kinase-like_dom_sf"/>
</dbReference>
<comment type="caution">
    <text evidence="1">The sequence shown here is derived from an EMBL/GenBank/DDBJ whole genome shotgun (WGS) entry which is preliminary data.</text>
</comment>
<evidence type="ECO:0000313" key="2">
    <source>
        <dbReference type="Proteomes" id="UP000266861"/>
    </source>
</evidence>
<accession>A0A397ICX2</accession>
<dbReference type="SUPFAM" id="SSF56112">
    <property type="entry name" value="Protein kinase-like (PK-like)"/>
    <property type="match status" value="1"/>
</dbReference>